<dbReference type="SMART" id="SM00979">
    <property type="entry name" value="TIFY"/>
    <property type="match status" value="1"/>
</dbReference>
<dbReference type="Pfam" id="PF06200">
    <property type="entry name" value="tify"/>
    <property type="match status" value="1"/>
</dbReference>
<dbReference type="InterPro" id="IPR040390">
    <property type="entry name" value="TIFY/JAZ"/>
</dbReference>
<dbReference type="AlphaFoldDB" id="A0AB40BES6"/>
<keyword evidence="2" id="KW-0539">Nucleus</keyword>
<evidence type="ECO:0000256" key="3">
    <source>
        <dbReference type="SAM" id="MobiDB-lite"/>
    </source>
</evidence>
<evidence type="ECO:0000313" key="5">
    <source>
        <dbReference type="Proteomes" id="UP001515500"/>
    </source>
</evidence>
<dbReference type="PANTHER" id="PTHR33077:SF8">
    <property type="entry name" value="PROTEIN TIFY 8"/>
    <property type="match status" value="1"/>
</dbReference>
<dbReference type="InterPro" id="IPR010399">
    <property type="entry name" value="Tify_dom"/>
</dbReference>
<dbReference type="Proteomes" id="UP001515500">
    <property type="component" value="Chromosome 5"/>
</dbReference>
<feature type="domain" description="Tify" evidence="4">
    <location>
        <begin position="286"/>
        <end position="321"/>
    </location>
</feature>
<evidence type="ECO:0000256" key="1">
    <source>
        <dbReference type="ARBA" id="ARBA00008614"/>
    </source>
</evidence>
<keyword evidence="2" id="KW-1184">Jasmonic acid signaling pathway</keyword>
<evidence type="ECO:0000259" key="4">
    <source>
        <dbReference type="PROSITE" id="PS51320"/>
    </source>
</evidence>
<evidence type="ECO:0000256" key="2">
    <source>
        <dbReference type="RuleBase" id="RU369065"/>
    </source>
</evidence>
<feature type="compositionally biased region" description="Basic and acidic residues" evidence="3">
    <location>
        <begin position="133"/>
        <end position="146"/>
    </location>
</feature>
<name>A0AB40BES6_DIOCR</name>
<protein>
    <recommendedName>
        <fullName evidence="2">Protein TIFY</fullName>
    </recommendedName>
    <alternativeName>
        <fullName evidence="2">Jasmonate ZIM domain-containing protein</fullName>
    </alternativeName>
</protein>
<dbReference type="GO" id="GO:0009611">
    <property type="term" value="P:response to wounding"/>
    <property type="evidence" value="ECO:0007669"/>
    <property type="project" value="UniProtKB-UniRule"/>
</dbReference>
<organism evidence="5 6">
    <name type="scientific">Dioscorea cayennensis subsp. rotundata</name>
    <name type="common">White Guinea yam</name>
    <name type="synonym">Dioscorea rotundata</name>
    <dbReference type="NCBI Taxonomy" id="55577"/>
    <lineage>
        <taxon>Eukaryota</taxon>
        <taxon>Viridiplantae</taxon>
        <taxon>Streptophyta</taxon>
        <taxon>Embryophyta</taxon>
        <taxon>Tracheophyta</taxon>
        <taxon>Spermatophyta</taxon>
        <taxon>Magnoliopsida</taxon>
        <taxon>Liliopsida</taxon>
        <taxon>Dioscoreales</taxon>
        <taxon>Dioscoreaceae</taxon>
        <taxon>Dioscorea</taxon>
    </lineage>
</organism>
<proteinExistence type="inferred from homology"/>
<dbReference type="GO" id="GO:0005634">
    <property type="term" value="C:nucleus"/>
    <property type="evidence" value="ECO:0007669"/>
    <property type="project" value="UniProtKB-SubCell"/>
</dbReference>
<dbReference type="PANTHER" id="PTHR33077">
    <property type="entry name" value="PROTEIN TIFY 4A-RELATED-RELATED"/>
    <property type="match status" value="1"/>
</dbReference>
<comment type="subcellular location">
    <subcellularLocation>
        <location evidence="2">Nucleus</location>
    </subcellularLocation>
</comment>
<comment type="function">
    <text evidence="2">Repressor of jasmonate responses.</text>
</comment>
<sequence>MALVIMGTGEKEPIFHDFLGMSCAETPVTVPADKGRENRASDMEVEASSAGGHALLSATSDLVSERQGVNTCEVFHFNGRKNTMSGPEISTSFSGRKRSSSDSAYMGMVSDRIIPVGCDSLESSRLMKMLGKETTSERLGKSHDDETVFSMQPPPRPTSLILHPPTGSRPDSLIYKWERSLPANPGQMSHYPSRFAQAGNFGEKPSSSSYPYRDAVVTGASLISQAAADEGSRTGIKSSGALTVANASGGVGERNSAVVLPCSSSRPKAPLVIEQDPSNAPSRHTMASASRQMTIFYAGQAHVFDDVHPNKADVIMALAGSNGVSWSTTYSPKPGVPAPPPEAKLPSRENDIWNTFASSTQGNSSRPLPGQVISRVPVITDSPKLKTAETRSTTIQAAGTDAEGKRDV</sequence>
<dbReference type="GO" id="GO:0031347">
    <property type="term" value="P:regulation of defense response"/>
    <property type="evidence" value="ECO:0007669"/>
    <property type="project" value="UniProtKB-UniRule"/>
</dbReference>
<keyword evidence="5" id="KW-1185">Reference proteome</keyword>
<dbReference type="PROSITE" id="PS51320">
    <property type="entry name" value="TIFY"/>
    <property type="match status" value="1"/>
</dbReference>
<dbReference type="GO" id="GO:2000022">
    <property type="term" value="P:regulation of jasmonic acid mediated signaling pathway"/>
    <property type="evidence" value="ECO:0007669"/>
    <property type="project" value="UniProtKB-UniRule"/>
</dbReference>
<evidence type="ECO:0000313" key="6">
    <source>
        <dbReference type="RefSeq" id="XP_039125473.1"/>
    </source>
</evidence>
<comment type="domain">
    <text evidence="2">The jas domain is required for interaction with COI1.</text>
</comment>
<dbReference type="GeneID" id="120261596"/>
<feature type="region of interest" description="Disordered" evidence="3">
    <location>
        <begin position="133"/>
        <end position="165"/>
    </location>
</feature>
<dbReference type="RefSeq" id="XP_039125473.1">
    <property type="nucleotide sequence ID" value="XM_039269539.1"/>
</dbReference>
<gene>
    <name evidence="6" type="primary">LOC120261596</name>
</gene>
<feature type="region of interest" description="Disordered" evidence="3">
    <location>
        <begin position="357"/>
        <end position="408"/>
    </location>
</feature>
<comment type="similarity">
    <text evidence="1 2">Belongs to the TIFY/JAZ family.</text>
</comment>
<reference evidence="6" key="1">
    <citation type="submission" date="2025-08" db="UniProtKB">
        <authorList>
            <consortium name="RefSeq"/>
        </authorList>
    </citation>
    <scope>IDENTIFICATION</scope>
</reference>
<feature type="compositionally biased region" description="Polar residues" evidence="3">
    <location>
        <begin position="357"/>
        <end position="366"/>
    </location>
</feature>
<accession>A0AB40BES6</accession>